<name>A0A225NQJ8_9RHOB</name>
<dbReference type="SFLD" id="SFLDS00019">
    <property type="entry name" value="Glutathione_Transferase_(cytos"/>
    <property type="match status" value="1"/>
</dbReference>
<dbReference type="InterPro" id="IPR004045">
    <property type="entry name" value="Glutathione_S-Trfase_N"/>
</dbReference>
<feature type="domain" description="GST N-terminal" evidence="2">
    <location>
        <begin position="1"/>
        <end position="83"/>
    </location>
</feature>
<gene>
    <name evidence="3" type="ORF">ATO3_00485</name>
</gene>
<feature type="region of interest" description="Disordered" evidence="1">
    <location>
        <begin position="39"/>
        <end position="59"/>
    </location>
</feature>
<accession>A0A225NQJ8</accession>
<dbReference type="SUPFAM" id="SSF47616">
    <property type="entry name" value="GST C-terminal domain-like"/>
    <property type="match status" value="1"/>
</dbReference>
<reference evidence="3 4" key="1">
    <citation type="submission" date="2013-04" db="EMBL/GenBank/DDBJ databases">
        <title>Oceanicola sp. 22II1-22F33 Genome Sequencing.</title>
        <authorList>
            <person name="Lai Q."/>
            <person name="Li G."/>
            <person name="Shao Z."/>
        </authorList>
    </citation>
    <scope>NUCLEOTIDE SEQUENCE [LARGE SCALE GENOMIC DNA]</scope>
    <source>
        <strain evidence="3 4">22II1-22F33</strain>
    </source>
</reference>
<protein>
    <recommendedName>
        <fullName evidence="2">GST N-terminal domain-containing protein</fullName>
    </recommendedName>
</protein>
<proteinExistence type="predicted"/>
<sequence length="202" mass="22307">MLTLYYSPRSRATRVKALLHAMGHETDVRIRRVEIRHADGTGRREPANPHPEGKVPALDTGHGLMTETSAIMLYLTDRFDSPLGRGPNDPQRGAYLMWLSYASGVQEPFYVALASGRGEDPVVQATYRGGSEIADRLDAALAKGPWLLGEDFSAADLMVASPYLWAPDWIPDRPAIRDWVARCAAHPSQVWADAEDRLELAA</sequence>
<dbReference type="EMBL" id="AQQR01000001">
    <property type="protein sequence ID" value="OWU77254.1"/>
    <property type="molecule type" value="Genomic_DNA"/>
</dbReference>
<dbReference type="InterPro" id="IPR036282">
    <property type="entry name" value="Glutathione-S-Trfase_C_sf"/>
</dbReference>
<dbReference type="AlphaFoldDB" id="A0A225NQJ8"/>
<dbReference type="Proteomes" id="UP000215377">
    <property type="component" value="Unassembled WGS sequence"/>
</dbReference>
<dbReference type="InterPro" id="IPR004046">
    <property type="entry name" value="GST_C"/>
</dbReference>
<dbReference type="CDD" id="cd03207">
    <property type="entry name" value="GST_C_8"/>
    <property type="match status" value="1"/>
</dbReference>
<dbReference type="PANTHER" id="PTHR44051">
    <property type="entry name" value="GLUTATHIONE S-TRANSFERASE-RELATED"/>
    <property type="match status" value="1"/>
</dbReference>
<dbReference type="InterPro" id="IPR040079">
    <property type="entry name" value="Glutathione_S-Trfase"/>
</dbReference>
<dbReference type="SUPFAM" id="SSF52833">
    <property type="entry name" value="Thioredoxin-like"/>
    <property type="match status" value="1"/>
</dbReference>
<evidence type="ECO:0000259" key="2">
    <source>
        <dbReference type="PROSITE" id="PS50404"/>
    </source>
</evidence>
<dbReference type="Pfam" id="PF00043">
    <property type="entry name" value="GST_C"/>
    <property type="match status" value="1"/>
</dbReference>
<organism evidence="3 4">
    <name type="scientific">Marinibacterium profundimaris</name>
    <dbReference type="NCBI Taxonomy" id="1679460"/>
    <lineage>
        <taxon>Bacteria</taxon>
        <taxon>Pseudomonadati</taxon>
        <taxon>Pseudomonadota</taxon>
        <taxon>Alphaproteobacteria</taxon>
        <taxon>Rhodobacterales</taxon>
        <taxon>Paracoccaceae</taxon>
        <taxon>Marinibacterium</taxon>
    </lineage>
</organism>
<comment type="caution">
    <text evidence="3">The sequence shown here is derived from an EMBL/GenBank/DDBJ whole genome shotgun (WGS) entry which is preliminary data.</text>
</comment>
<dbReference type="OrthoDB" id="5740960at2"/>
<feature type="compositionally biased region" description="Basic and acidic residues" evidence="1">
    <location>
        <begin position="39"/>
        <end position="53"/>
    </location>
</feature>
<dbReference type="PANTHER" id="PTHR44051:SF8">
    <property type="entry name" value="GLUTATHIONE S-TRANSFERASE GSTA"/>
    <property type="match status" value="1"/>
</dbReference>
<dbReference type="Gene3D" id="1.20.1050.10">
    <property type="match status" value="1"/>
</dbReference>
<dbReference type="RefSeq" id="WP_088647844.1">
    <property type="nucleotide sequence ID" value="NZ_AQQR01000001.1"/>
</dbReference>
<evidence type="ECO:0000313" key="4">
    <source>
        <dbReference type="Proteomes" id="UP000215377"/>
    </source>
</evidence>
<dbReference type="Pfam" id="PF13417">
    <property type="entry name" value="GST_N_3"/>
    <property type="match status" value="1"/>
</dbReference>
<keyword evidence="4" id="KW-1185">Reference proteome</keyword>
<evidence type="ECO:0000256" key="1">
    <source>
        <dbReference type="SAM" id="MobiDB-lite"/>
    </source>
</evidence>
<dbReference type="Gene3D" id="3.40.30.10">
    <property type="entry name" value="Glutaredoxin"/>
    <property type="match status" value="1"/>
</dbReference>
<evidence type="ECO:0000313" key="3">
    <source>
        <dbReference type="EMBL" id="OWU77254.1"/>
    </source>
</evidence>
<dbReference type="PROSITE" id="PS50404">
    <property type="entry name" value="GST_NTER"/>
    <property type="match status" value="1"/>
</dbReference>
<dbReference type="InterPro" id="IPR036249">
    <property type="entry name" value="Thioredoxin-like_sf"/>
</dbReference>